<dbReference type="Proteomes" id="UP000223913">
    <property type="component" value="Unassembled WGS sequence"/>
</dbReference>
<feature type="coiled-coil region" evidence="1">
    <location>
        <begin position="372"/>
        <end position="549"/>
    </location>
</feature>
<dbReference type="Pfam" id="PF13476">
    <property type="entry name" value="AAA_23"/>
    <property type="match status" value="1"/>
</dbReference>
<name>A0A2D0MZD0_FLAN2</name>
<proteinExistence type="predicted"/>
<feature type="region of interest" description="Disordered" evidence="2">
    <location>
        <begin position="834"/>
        <end position="860"/>
    </location>
</feature>
<protein>
    <recommendedName>
        <fullName evidence="3">Rad50/SbcC-type AAA domain-containing protein</fullName>
    </recommendedName>
</protein>
<organism evidence="4 5">
    <name type="scientific">Flavilitoribacter nigricans (strain ATCC 23147 / DSM 23189 / NBRC 102662 / NCIMB 1420 / SS-2)</name>
    <name type="common">Lewinella nigricans</name>
    <dbReference type="NCBI Taxonomy" id="1122177"/>
    <lineage>
        <taxon>Bacteria</taxon>
        <taxon>Pseudomonadati</taxon>
        <taxon>Bacteroidota</taxon>
        <taxon>Saprospiria</taxon>
        <taxon>Saprospirales</taxon>
        <taxon>Lewinellaceae</taxon>
        <taxon>Flavilitoribacter</taxon>
    </lineage>
</organism>
<dbReference type="InterPro" id="IPR027417">
    <property type="entry name" value="P-loop_NTPase"/>
</dbReference>
<keyword evidence="1" id="KW-0175">Coiled coil</keyword>
<comment type="caution">
    <text evidence="4">The sequence shown here is derived from an EMBL/GenBank/DDBJ whole genome shotgun (WGS) entry which is preliminary data.</text>
</comment>
<feature type="coiled-coil region" evidence="1">
    <location>
        <begin position="724"/>
        <end position="758"/>
    </location>
</feature>
<dbReference type="AlphaFoldDB" id="A0A2D0MZD0"/>
<dbReference type="RefSeq" id="WP_099155064.1">
    <property type="nucleotide sequence ID" value="NZ_PDUD01000053.1"/>
</dbReference>
<reference evidence="4 5" key="1">
    <citation type="submission" date="2017-10" db="EMBL/GenBank/DDBJ databases">
        <title>The draft genome sequence of Lewinella nigricans NBRC 102662.</title>
        <authorList>
            <person name="Wang K."/>
        </authorList>
    </citation>
    <scope>NUCLEOTIDE SEQUENCE [LARGE SCALE GENOMIC DNA]</scope>
    <source>
        <strain evidence="4 5">NBRC 102662</strain>
    </source>
</reference>
<accession>A0A2D0MZD0</accession>
<evidence type="ECO:0000256" key="1">
    <source>
        <dbReference type="SAM" id="Coils"/>
    </source>
</evidence>
<dbReference type="PANTHER" id="PTHR32114:SF2">
    <property type="entry name" value="ABC TRANSPORTER ABCH.3"/>
    <property type="match status" value="1"/>
</dbReference>
<dbReference type="Pfam" id="PF13558">
    <property type="entry name" value="SbcC_Walker_B"/>
    <property type="match status" value="1"/>
</dbReference>
<gene>
    <name evidence="4" type="ORF">CRP01_36640</name>
</gene>
<dbReference type="OrthoDB" id="9795626at2"/>
<dbReference type="SUPFAM" id="SSF52540">
    <property type="entry name" value="P-loop containing nucleoside triphosphate hydrolases"/>
    <property type="match status" value="2"/>
</dbReference>
<dbReference type="InterPro" id="IPR038729">
    <property type="entry name" value="Rad50/SbcC_AAA"/>
</dbReference>
<evidence type="ECO:0000256" key="2">
    <source>
        <dbReference type="SAM" id="MobiDB-lite"/>
    </source>
</evidence>
<evidence type="ECO:0000259" key="3">
    <source>
        <dbReference type="Pfam" id="PF13476"/>
    </source>
</evidence>
<evidence type="ECO:0000313" key="5">
    <source>
        <dbReference type="Proteomes" id="UP000223913"/>
    </source>
</evidence>
<feature type="domain" description="Rad50/SbcC-type AAA" evidence="3">
    <location>
        <begin position="5"/>
        <end position="240"/>
    </location>
</feature>
<keyword evidence="5" id="KW-1185">Reference proteome</keyword>
<feature type="coiled-coil region" evidence="1">
    <location>
        <begin position="193"/>
        <end position="347"/>
    </location>
</feature>
<dbReference type="EMBL" id="PDUD01000053">
    <property type="protein sequence ID" value="PHN01530.1"/>
    <property type="molecule type" value="Genomic_DNA"/>
</dbReference>
<feature type="coiled-coil region" evidence="1">
    <location>
        <begin position="619"/>
        <end position="682"/>
    </location>
</feature>
<dbReference type="Gene3D" id="3.40.50.300">
    <property type="entry name" value="P-loop containing nucleotide triphosphate hydrolases"/>
    <property type="match status" value="2"/>
</dbReference>
<dbReference type="PANTHER" id="PTHR32114">
    <property type="entry name" value="ABC TRANSPORTER ABCH.3"/>
    <property type="match status" value="1"/>
</dbReference>
<dbReference type="GO" id="GO:0006302">
    <property type="term" value="P:double-strand break repair"/>
    <property type="evidence" value="ECO:0007669"/>
    <property type="project" value="InterPro"/>
</dbReference>
<dbReference type="GO" id="GO:0016887">
    <property type="term" value="F:ATP hydrolysis activity"/>
    <property type="evidence" value="ECO:0007669"/>
    <property type="project" value="InterPro"/>
</dbReference>
<evidence type="ECO:0000313" key="4">
    <source>
        <dbReference type="EMBL" id="PHN01530.1"/>
    </source>
</evidence>
<sequence length="1220" mass="141234">MKILRLRLENLNSLKIKQTIDFSVAPLSDTGLFAITGDTGAGKTTLLDAITLALYGRVHRNKEVIEVMSYGATECLAEVEFESGRGLFRAKWSTYRSRRKPGGNIQPPRRELAQWDEKAKDFRIIAEKIRDVDAQVEEVTGLDYDRFTRSVLLSQGDFAAFLQAGERERSDLLERITGTDVYTRISVAAYERFKQEQLTLEDLRKEQQALQLLSSEEIEAIRAELNDHQEKAGHLQQELEQTRTAIQWYRQKAALEQREAALREREQILQEKQEAFRENDERLAAHARANPHRALLEKSDEAELKISELTDELFTWQEREKEIKTELAELEKSMAENQQVHEQLLLEKKDLFPVLDQVLALDKQIEGKNEGLESLLGEHAELTEELKRITDQQTTLREQLTRMTAEEQELKKWLEDHADWDQLGKLLPEVDRKREEMRAIVQDQKRLEQQAQAWKEEQDVLKKQAADLKKQLDKAGKQLEKLQQEFEKDLPEGYALGRNELLRNLHQDIEQLGERQQQLQQLQQFNTEYQELLTELLEYEAQLESLNGQEMLIDKEVISSMDAMDEAREQLQYRQAIFEQQQLIANYEKDRHQLQEGDPCPLCQSTHHPFREHPVTPYVDKARTQYEKSKKAYEALLSRQNQLLSRQKEIKIQKDQLMGQELQELGGQMARQLQRIELIEERVAGMILGLGTDVKEEDRGPALEQRITEAGKLILRKKKTRDRLLRISDQLDVQEKTVQELETALRENDNRLEIYEERFRTNTQQLADVTERYEALLREVGEVFKKFGQPFEPSEARETYLKLSADHEHFQDQRSRFEKLVQDIALTRKGNEDLERRETREGERFRKLSQRKEEQEKVRSELQAKRAELLDDRDPAAEKNRLERALEEAGEKLGSLKEEVYTLNTQWKETLPLQKSKGKELKQWEQKLEEWQTRLTTAATEAGFTDRAALLAALLDPEEAEKLLREKSELEKEALAISQSAHDLAASLEKLQRDRKVETPLPDLEAYLEERERDYQQLQQTIGGLSERLSANDKQQQAAGKLVDKIKRQENNYTRWAQLNEIIGQADGKKFRIFAQGLTLSKLVELANFHLESLNGRYLIRKRSDENLELEIIDTFQADNARSMNTLSGGESFLVSLSLALGLSDLAGRDARIQSLFIDEGFGTLDENSLDMAIDTLENLQSDGKTIGIISHVKALKERIGTQIQVTKKGTGFSEVAIVG</sequence>